<reference evidence="2 3" key="1">
    <citation type="submission" date="2016-07" db="EMBL/GenBank/DDBJ databases">
        <title>Multiple horizontal gene transfer events from other fungi enriched the ability of initially mycotrophic Trichoderma (Ascomycota) to feed on dead plant biomass.</title>
        <authorList>
            <consortium name="DOE Joint Genome Institute"/>
            <person name="Aerts A."/>
            <person name="Atanasova L."/>
            <person name="Chenthamara K."/>
            <person name="Zhang J."/>
            <person name="Grujic M."/>
            <person name="Henrissat B."/>
            <person name="Kuo A."/>
            <person name="Salamov A."/>
            <person name="Lipzen A."/>
            <person name="Labutti K."/>
            <person name="Barry K."/>
            <person name="Miao Y."/>
            <person name="Rahimi M.J."/>
            <person name="Shen Q."/>
            <person name="Grigoriev I.V."/>
            <person name="Kubicek C.P."/>
            <person name="Druzhinina I.S."/>
        </authorList>
    </citation>
    <scope>NUCLEOTIDE SEQUENCE [LARGE SCALE GENOMIC DNA]</scope>
    <source>
        <strain evidence="2 3">ATCC 18648</strain>
    </source>
</reference>
<keyword evidence="3" id="KW-1185">Reference proteome</keyword>
<evidence type="ECO:0000313" key="3">
    <source>
        <dbReference type="Proteomes" id="UP000240760"/>
    </source>
</evidence>
<gene>
    <name evidence="2" type="ORF">M440DRAFT_1406016</name>
</gene>
<accession>A0A2T4BRQ6</accession>
<dbReference type="OrthoDB" id="3830014at2759"/>
<protein>
    <recommendedName>
        <fullName evidence="1">Stress-response A/B barrel domain-containing protein</fullName>
    </recommendedName>
</protein>
<dbReference type="SMART" id="SM00886">
    <property type="entry name" value="Dabb"/>
    <property type="match status" value="1"/>
</dbReference>
<dbReference type="Pfam" id="PF07876">
    <property type="entry name" value="Dabb"/>
    <property type="match status" value="1"/>
</dbReference>
<proteinExistence type="predicted"/>
<dbReference type="PROSITE" id="PS51502">
    <property type="entry name" value="S_R_A_B_BARREL"/>
    <property type="match status" value="1"/>
</dbReference>
<sequence>MTSSPLRLSRPLITSSRRCFAPRSALQHPAALFRFSSSAAVKMADRVHRVTMFKLPSEEGQKKLIEQYQILRENNSKDGKPYILSMAAGPAEPDQRSQGYTFVAKSEFASIDDMKYYDAECPAHQALKKVAMTLGVEGILTVYFKPQVTGGAAP</sequence>
<evidence type="ECO:0000313" key="2">
    <source>
        <dbReference type="EMBL" id="PTB71974.1"/>
    </source>
</evidence>
<feature type="domain" description="Stress-response A/B barrel" evidence="1">
    <location>
        <begin position="47"/>
        <end position="144"/>
    </location>
</feature>
<dbReference type="Gene3D" id="3.30.70.100">
    <property type="match status" value="1"/>
</dbReference>
<dbReference type="InterPro" id="IPR011008">
    <property type="entry name" value="Dimeric_a/b-barrel"/>
</dbReference>
<dbReference type="EMBL" id="KZ679144">
    <property type="protein sequence ID" value="PTB71974.1"/>
    <property type="molecule type" value="Genomic_DNA"/>
</dbReference>
<evidence type="ECO:0000259" key="1">
    <source>
        <dbReference type="PROSITE" id="PS51502"/>
    </source>
</evidence>
<dbReference type="SUPFAM" id="SSF54909">
    <property type="entry name" value="Dimeric alpha+beta barrel"/>
    <property type="match status" value="1"/>
</dbReference>
<name>A0A2T4BRQ6_TRILO</name>
<dbReference type="AlphaFoldDB" id="A0A2T4BRQ6"/>
<dbReference type="Proteomes" id="UP000240760">
    <property type="component" value="Unassembled WGS sequence"/>
</dbReference>
<dbReference type="InterPro" id="IPR013097">
    <property type="entry name" value="Dabb"/>
</dbReference>
<organism evidence="2 3">
    <name type="scientific">Trichoderma longibrachiatum ATCC 18648</name>
    <dbReference type="NCBI Taxonomy" id="983965"/>
    <lineage>
        <taxon>Eukaryota</taxon>
        <taxon>Fungi</taxon>
        <taxon>Dikarya</taxon>
        <taxon>Ascomycota</taxon>
        <taxon>Pezizomycotina</taxon>
        <taxon>Sordariomycetes</taxon>
        <taxon>Hypocreomycetidae</taxon>
        <taxon>Hypocreales</taxon>
        <taxon>Hypocreaceae</taxon>
        <taxon>Trichoderma</taxon>
    </lineage>
</organism>